<protein>
    <submittedName>
        <fullName evidence="1">Uncharacterized protein</fullName>
    </submittedName>
</protein>
<dbReference type="EMBL" id="RDQH01000341">
    <property type="protein sequence ID" value="RXH74838.1"/>
    <property type="molecule type" value="Genomic_DNA"/>
</dbReference>
<reference evidence="1 2" key="1">
    <citation type="submission" date="2018-10" db="EMBL/GenBank/DDBJ databases">
        <title>A high-quality apple genome assembly.</title>
        <authorList>
            <person name="Hu J."/>
        </authorList>
    </citation>
    <scope>NUCLEOTIDE SEQUENCE [LARGE SCALE GENOMIC DNA]</scope>
    <source>
        <strain evidence="2">cv. HFTH1</strain>
        <tissue evidence="1">Young leaf</tissue>
    </source>
</reference>
<evidence type="ECO:0000313" key="2">
    <source>
        <dbReference type="Proteomes" id="UP000290289"/>
    </source>
</evidence>
<dbReference type="Proteomes" id="UP000290289">
    <property type="component" value="Chromosome 15"/>
</dbReference>
<organism evidence="1 2">
    <name type="scientific">Malus domestica</name>
    <name type="common">Apple</name>
    <name type="synonym">Pyrus malus</name>
    <dbReference type="NCBI Taxonomy" id="3750"/>
    <lineage>
        <taxon>Eukaryota</taxon>
        <taxon>Viridiplantae</taxon>
        <taxon>Streptophyta</taxon>
        <taxon>Embryophyta</taxon>
        <taxon>Tracheophyta</taxon>
        <taxon>Spermatophyta</taxon>
        <taxon>Magnoliopsida</taxon>
        <taxon>eudicotyledons</taxon>
        <taxon>Gunneridae</taxon>
        <taxon>Pentapetalae</taxon>
        <taxon>rosids</taxon>
        <taxon>fabids</taxon>
        <taxon>Rosales</taxon>
        <taxon>Rosaceae</taxon>
        <taxon>Amygdaloideae</taxon>
        <taxon>Maleae</taxon>
        <taxon>Malus</taxon>
    </lineage>
</organism>
<keyword evidence="2" id="KW-1185">Reference proteome</keyword>
<accession>A0A498HTD8</accession>
<comment type="caution">
    <text evidence="1">The sequence shown here is derived from an EMBL/GenBank/DDBJ whole genome shotgun (WGS) entry which is preliminary data.</text>
</comment>
<proteinExistence type="predicted"/>
<sequence>MHQRRVGIRCSAGPGIPYPYRLVLHLGRATDYRRQSCEPRLTNLYSGLKRTLKPKGLVFGPKIMDLSKKHDYKL</sequence>
<dbReference type="AlphaFoldDB" id="A0A498HTD8"/>
<evidence type="ECO:0000313" key="1">
    <source>
        <dbReference type="EMBL" id="RXH74838.1"/>
    </source>
</evidence>
<gene>
    <name evidence="1" type="ORF">DVH24_029559</name>
</gene>
<name>A0A498HTD8_MALDO</name>